<evidence type="ECO:0000256" key="9">
    <source>
        <dbReference type="ARBA" id="ARBA00023034"/>
    </source>
</evidence>
<reference evidence="14" key="1">
    <citation type="submission" date="2013-12" db="EMBL/GenBank/DDBJ databases">
        <authorList>
            <person name="Omoto C.K."/>
            <person name="Sibley D."/>
            <person name="Venepally P."/>
            <person name="Hadjithomas M."/>
            <person name="Karamycheva S."/>
            <person name="Brunk B."/>
            <person name="Roos D."/>
            <person name="Caler E."/>
            <person name="Lorenzi H."/>
        </authorList>
    </citation>
    <scope>NUCLEOTIDE SEQUENCE</scope>
</reference>
<dbReference type="GO" id="GO:0005783">
    <property type="term" value="C:endoplasmic reticulum"/>
    <property type="evidence" value="ECO:0007669"/>
    <property type="project" value="TreeGrafter"/>
</dbReference>
<dbReference type="InterPro" id="IPR013040">
    <property type="entry name" value="Coatomer_gsu_app_Ig-like_dom"/>
</dbReference>
<evidence type="ECO:0000256" key="8">
    <source>
        <dbReference type="ARBA" id="ARBA00022927"/>
    </source>
</evidence>
<evidence type="ECO:0000256" key="7">
    <source>
        <dbReference type="ARBA" id="ARBA00022892"/>
    </source>
</evidence>
<dbReference type="eggNOG" id="KOG1078">
    <property type="taxonomic scope" value="Eukaryota"/>
</dbReference>
<dbReference type="OMA" id="DFIEDCE"/>
<keyword evidence="15" id="KW-1185">Reference proteome</keyword>
<dbReference type="OrthoDB" id="6537869at2759"/>
<dbReference type="VEuPathDB" id="CryptoDB:GNI_118480"/>
<evidence type="ECO:0000256" key="5">
    <source>
        <dbReference type="ARBA" id="ARBA00022490"/>
    </source>
</evidence>
<dbReference type="GO" id="GO:0006886">
    <property type="term" value="P:intracellular protein transport"/>
    <property type="evidence" value="ECO:0007669"/>
    <property type="project" value="InterPro"/>
</dbReference>
<evidence type="ECO:0000259" key="12">
    <source>
        <dbReference type="Pfam" id="PF01602"/>
    </source>
</evidence>
<dbReference type="GO" id="GO:0005793">
    <property type="term" value="C:endoplasmic reticulum-Golgi intermediate compartment"/>
    <property type="evidence" value="ECO:0007669"/>
    <property type="project" value="TreeGrafter"/>
</dbReference>
<dbReference type="GO" id="GO:0009306">
    <property type="term" value="P:protein secretion"/>
    <property type="evidence" value="ECO:0007669"/>
    <property type="project" value="TreeGrafter"/>
</dbReference>
<evidence type="ECO:0000256" key="11">
    <source>
        <dbReference type="ARBA" id="ARBA00023329"/>
    </source>
</evidence>
<dbReference type="GO" id="GO:0005198">
    <property type="term" value="F:structural molecule activity"/>
    <property type="evidence" value="ECO:0007669"/>
    <property type="project" value="InterPro"/>
</dbReference>
<proteinExistence type="inferred from homology"/>
<keyword evidence="8" id="KW-0653">Protein transport</keyword>
<dbReference type="GeneID" id="22914212"/>
<dbReference type="GO" id="GO:0006888">
    <property type="term" value="P:endoplasmic reticulum to Golgi vesicle-mediated transport"/>
    <property type="evidence" value="ECO:0007669"/>
    <property type="project" value="TreeGrafter"/>
</dbReference>
<dbReference type="RefSeq" id="XP_011131791.1">
    <property type="nucleotide sequence ID" value="XM_011133489.1"/>
</dbReference>
<dbReference type="InterPro" id="IPR016024">
    <property type="entry name" value="ARM-type_fold"/>
</dbReference>
<keyword evidence="5" id="KW-0963">Cytoplasm</keyword>
<dbReference type="InterPro" id="IPR011989">
    <property type="entry name" value="ARM-like"/>
</dbReference>
<keyword evidence="9" id="KW-0333">Golgi apparatus</keyword>
<evidence type="ECO:0000256" key="3">
    <source>
        <dbReference type="ARBA" id="ARBA00010720"/>
    </source>
</evidence>
<dbReference type="Gene3D" id="1.25.10.10">
    <property type="entry name" value="Leucine-rich Repeat Variant"/>
    <property type="match status" value="2"/>
</dbReference>
<dbReference type="PANTHER" id="PTHR10261">
    <property type="entry name" value="COATOMER SUBUNIT GAMMA"/>
    <property type="match status" value="1"/>
</dbReference>
<dbReference type="SUPFAM" id="SSF48371">
    <property type="entry name" value="ARM repeat"/>
    <property type="match status" value="1"/>
</dbReference>
<dbReference type="PANTHER" id="PTHR10261:SF0">
    <property type="entry name" value="COATOMER SUBUNIT GAMMA-2"/>
    <property type="match status" value="1"/>
</dbReference>
<comment type="caution">
    <text evidence="14">The sequence shown here is derived from an EMBL/GenBank/DDBJ whole genome shotgun (WGS) entry which is preliminary data.</text>
</comment>
<keyword evidence="4" id="KW-0813">Transport</keyword>
<dbReference type="InterPro" id="IPR017106">
    <property type="entry name" value="Coatomer_gsu"/>
</dbReference>
<feature type="domain" description="Clathrin/coatomer adaptor adaptin-like N-terminal" evidence="12">
    <location>
        <begin position="7"/>
        <end position="453"/>
    </location>
</feature>
<keyword evidence="7" id="KW-0931">ER-Golgi transport</keyword>
<dbReference type="Gene3D" id="2.60.40.1480">
    <property type="entry name" value="Coatomer, gamma subunit, appendage domain"/>
    <property type="match status" value="1"/>
</dbReference>
<dbReference type="EMBL" id="AFNH02000880">
    <property type="protein sequence ID" value="EZG55088.1"/>
    <property type="molecule type" value="Genomic_DNA"/>
</dbReference>
<dbReference type="Proteomes" id="UP000019763">
    <property type="component" value="Unassembled WGS sequence"/>
</dbReference>
<dbReference type="GO" id="GO:0006891">
    <property type="term" value="P:intra-Golgi vesicle-mediated transport"/>
    <property type="evidence" value="ECO:0007669"/>
    <property type="project" value="TreeGrafter"/>
</dbReference>
<dbReference type="InterPro" id="IPR002553">
    <property type="entry name" value="Clathrin/coatomer_adapt-like_N"/>
</dbReference>
<evidence type="ECO:0000259" key="13">
    <source>
        <dbReference type="Pfam" id="PF08752"/>
    </source>
</evidence>
<evidence type="ECO:0000313" key="15">
    <source>
        <dbReference type="Proteomes" id="UP000019763"/>
    </source>
</evidence>
<evidence type="ECO:0000256" key="10">
    <source>
        <dbReference type="ARBA" id="ARBA00023136"/>
    </source>
</evidence>
<evidence type="ECO:0000256" key="4">
    <source>
        <dbReference type="ARBA" id="ARBA00022448"/>
    </source>
</evidence>
<dbReference type="SUPFAM" id="SSF49348">
    <property type="entry name" value="Clathrin adaptor appendage domain"/>
    <property type="match status" value="1"/>
</dbReference>
<dbReference type="AlphaFoldDB" id="A0A023B2Q1"/>
<comment type="similarity">
    <text evidence="3">Belongs to the COPG family.</text>
</comment>
<evidence type="ECO:0000256" key="2">
    <source>
        <dbReference type="ARBA" id="ARBA00004347"/>
    </source>
</evidence>
<dbReference type="GO" id="GO:0000139">
    <property type="term" value="C:Golgi membrane"/>
    <property type="evidence" value="ECO:0007669"/>
    <property type="project" value="UniProtKB-SubCell"/>
</dbReference>
<keyword evidence="10" id="KW-0472">Membrane</keyword>
<dbReference type="InterPro" id="IPR037067">
    <property type="entry name" value="Coatomer_gsu_app_sf"/>
</dbReference>
<name>A0A023B2Q1_GRENI</name>
<comment type="subcellular location">
    <subcellularLocation>
        <location evidence="2">Cytoplasmic vesicle</location>
        <location evidence="2">COPI-coated vesicle membrane</location>
        <topology evidence="2">Peripheral membrane protein</topology>
        <orientation evidence="2">Cytoplasmic side</orientation>
    </subcellularLocation>
    <subcellularLocation>
        <location evidence="1">Golgi apparatus membrane</location>
        <topology evidence="1">Peripheral membrane protein</topology>
        <orientation evidence="1">Cytoplasmic side</orientation>
    </subcellularLocation>
</comment>
<evidence type="ECO:0000256" key="1">
    <source>
        <dbReference type="ARBA" id="ARBA00004255"/>
    </source>
</evidence>
<dbReference type="Pfam" id="PF08752">
    <property type="entry name" value="COP-gamma_platf"/>
    <property type="match status" value="1"/>
</dbReference>
<keyword evidence="11" id="KW-0968">Cytoplasmic vesicle</keyword>
<gene>
    <name evidence="14" type="ORF">GNI_118480</name>
</gene>
<dbReference type="Pfam" id="PF01602">
    <property type="entry name" value="Adaptin_N"/>
    <property type="match status" value="1"/>
</dbReference>
<feature type="domain" description="Coatomer gamma subunit appendage Ig-like subdomain" evidence="13">
    <location>
        <begin position="592"/>
        <end position="719"/>
    </location>
</feature>
<accession>A0A023B2Q1</accession>
<organism evidence="14 15">
    <name type="scientific">Gregarina niphandrodes</name>
    <name type="common">Septate eugregarine</name>
    <dbReference type="NCBI Taxonomy" id="110365"/>
    <lineage>
        <taxon>Eukaryota</taxon>
        <taxon>Sar</taxon>
        <taxon>Alveolata</taxon>
        <taxon>Apicomplexa</taxon>
        <taxon>Conoidasida</taxon>
        <taxon>Gregarinasina</taxon>
        <taxon>Eugregarinorida</taxon>
        <taxon>Gregarinidae</taxon>
        <taxon>Gregarina</taxon>
    </lineage>
</organism>
<protein>
    <submittedName>
        <fullName evidence="14">Coatomer subunit gamma</fullName>
    </submittedName>
</protein>
<keyword evidence="6" id="KW-0677">Repeat</keyword>
<dbReference type="InterPro" id="IPR013041">
    <property type="entry name" value="Clathrin_app_Ig-like_sf"/>
</dbReference>
<dbReference type="GO" id="GO:0030126">
    <property type="term" value="C:COPI vesicle coat"/>
    <property type="evidence" value="ECO:0007669"/>
    <property type="project" value="InterPro"/>
</dbReference>
<evidence type="ECO:0000313" key="14">
    <source>
        <dbReference type="EMBL" id="EZG55088.1"/>
    </source>
</evidence>
<sequence>MVHVLFRTLDVSEDVSFVITSSLSKDISGDFVCLRANALRTIVRILDSQTAVSFERQLNTAIVSEKPFLAATALFCCFHLQKICPELVKRCLVQIAGQMNSSNATVQAHAIQVLSEVNKNDRLALHRSITNFASAVIGNPVAETYLIGQCRKLLEQQHADSNLDSSLLEYLNLELTRTTEDMVALEAAKSAIALALECPKFNNDPERFLNVPVALNILKEFLEHDKDMVRYASIRVLYHVARKQPRFLSTLCEDIEPLLTDSCKPVAVLALITLLKCDAPHDKKFFMKQVGDLIVDVSDSQKVEIINALEESCLSDPQKVATVVKFIAAQLRDEGGKKAKACAVSTLTKLSSVYPAIHEECIADLCDFIEDCEHQSILIYIISFLGLEIPKTKTPGTHLRILVNRAILETPGVRAAAVDAMTSIAQQCPELAPAVVAALKSHMVNDTNDEVREVVHYSLKVLGADVNVDGYVSDGSTTINDLLVSEDSELEFSVDALIDECNKHLAHNNPARVDVNQLPSAAEYEEQKLVALRKTQAKAGVISSAVDQTEGGAVQPAAAMSQVRTQDVKLRVVETVAKFTENRVVIENVDAISTSMLLTETEAEYQVKALKYVCDQGKYIVVQVNVTNTIESQVLEHVELRTSRPNTPVYKVALVTTIPELPYNMTKSIWMLMEREQESDLSELLLEKEEIVLGTTLAFTVNDGDDSYPDDYAMNQLKIRPEDLFGELTSSPGDMMHRWQQLEAEEQVVKLNYGTQQDPSQIVDAIKKLPNSYVAESPFGAPGQVFVGLRLVGGVELYTLFHIVRANKGTLAKVAIRSVNPIAVQIMSKIAAKL</sequence>
<evidence type="ECO:0000256" key="6">
    <source>
        <dbReference type="ARBA" id="ARBA00022737"/>
    </source>
</evidence>